<reference evidence="3 4" key="1">
    <citation type="submission" date="2018-08" db="EMBL/GenBank/DDBJ databases">
        <authorList>
            <person name="Laetsch R D."/>
            <person name="Stevens L."/>
            <person name="Kumar S."/>
            <person name="Blaxter L. M."/>
        </authorList>
    </citation>
    <scope>NUCLEOTIDE SEQUENCE [LARGE SCALE GENOMIC DNA]</scope>
</reference>
<dbReference type="GO" id="GO:0004888">
    <property type="term" value="F:transmembrane signaling receptor activity"/>
    <property type="evidence" value="ECO:0007669"/>
    <property type="project" value="InterPro"/>
</dbReference>
<dbReference type="GO" id="GO:0005230">
    <property type="term" value="F:extracellular ligand-gated monoatomic ion channel activity"/>
    <property type="evidence" value="ECO:0007669"/>
    <property type="project" value="UniProtKB-ARBA"/>
</dbReference>
<sequence length="330" mass="37839">MILRREFSYYLLQLYIPSFMLVIVSWVSFWLDKDSVPARVTLGVTTLLTMTTQSSGINAKLPPVSYTKAIDVWIGVCLAFIFGALLEFALVNYAARKDITTGHRMLSKYASHLDYMSGYQPLVSATTAISPSRSLWCFRPFIRRYKERSKRIDVVSRLLYIPCVMLVVVSWVSFWLDKDAVPARVSLGVTTLLTMTTQASGVNAKLPPVSYIKAVDVWIGVCLAFIFGALLEYALVNYYGRKEFFKKEKKKTGEFRGCLCPSDHPINQNMRQSLRLNMNARRKWWRKYCFNLHASSELSKRVDLISRLAFPTSFACFLGKKHIFTFIINF</sequence>
<proteinExistence type="predicted"/>
<accession>A0A498SXG1</accession>
<dbReference type="CDD" id="cd19049">
    <property type="entry name" value="LGIC_TM_anion"/>
    <property type="match status" value="1"/>
</dbReference>
<dbReference type="InterPro" id="IPR006201">
    <property type="entry name" value="Neur_channel"/>
</dbReference>
<dbReference type="PANTHER" id="PTHR18945">
    <property type="entry name" value="NEUROTRANSMITTER GATED ION CHANNEL"/>
    <property type="match status" value="1"/>
</dbReference>
<name>A0A498SXG1_ACAVI</name>
<dbReference type="CDD" id="cd19062">
    <property type="entry name" value="LGIC_TM_GluCl"/>
    <property type="match status" value="1"/>
</dbReference>
<dbReference type="GO" id="GO:0016020">
    <property type="term" value="C:membrane"/>
    <property type="evidence" value="ECO:0007669"/>
    <property type="project" value="InterPro"/>
</dbReference>
<dbReference type="InterPro" id="IPR006029">
    <property type="entry name" value="Neurotrans-gated_channel_TM"/>
</dbReference>
<dbReference type="Gene3D" id="1.20.58.390">
    <property type="entry name" value="Neurotransmitter-gated ion-channel transmembrane domain"/>
    <property type="match status" value="2"/>
</dbReference>
<gene>
    <name evidence="3" type="ORF">NAV_LOCUS8808</name>
</gene>
<dbReference type="AlphaFoldDB" id="A0A498SXG1"/>
<dbReference type="OrthoDB" id="407674at2759"/>
<feature type="transmembrane region" description="Helical" evidence="1">
    <location>
        <begin position="7"/>
        <end position="31"/>
    </location>
</feature>
<feature type="domain" description="Neurotransmitter-gated ion-channel transmembrane" evidence="2">
    <location>
        <begin position="14"/>
        <end position="107"/>
    </location>
</feature>
<feature type="transmembrane region" description="Helical" evidence="1">
    <location>
        <begin position="72"/>
        <end position="95"/>
    </location>
</feature>
<dbReference type="PRINTS" id="PR00253">
    <property type="entry name" value="GABAARECEPTR"/>
</dbReference>
<keyword evidence="1" id="KW-0472">Membrane</keyword>
<organism evidence="3 4">
    <name type="scientific">Acanthocheilonema viteae</name>
    <name type="common">Filarial nematode worm</name>
    <name type="synonym">Dipetalonema viteae</name>
    <dbReference type="NCBI Taxonomy" id="6277"/>
    <lineage>
        <taxon>Eukaryota</taxon>
        <taxon>Metazoa</taxon>
        <taxon>Ecdysozoa</taxon>
        <taxon>Nematoda</taxon>
        <taxon>Chromadorea</taxon>
        <taxon>Rhabditida</taxon>
        <taxon>Spirurina</taxon>
        <taxon>Spiruromorpha</taxon>
        <taxon>Filarioidea</taxon>
        <taxon>Onchocercidae</taxon>
        <taxon>Acanthocheilonema</taxon>
    </lineage>
</organism>
<dbReference type="FunFam" id="1.20.58.390:FF:000084">
    <property type="entry name" value="Glutamate-gated chloride channel subunit beta"/>
    <property type="match status" value="1"/>
</dbReference>
<protein>
    <recommendedName>
        <fullName evidence="2">Neurotransmitter-gated ion-channel transmembrane domain-containing protein</fullName>
    </recommendedName>
</protein>
<evidence type="ECO:0000313" key="3">
    <source>
        <dbReference type="EMBL" id="VBB34017.1"/>
    </source>
</evidence>
<evidence type="ECO:0000256" key="1">
    <source>
        <dbReference type="SAM" id="Phobius"/>
    </source>
</evidence>
<keyword evidence="1" id="KW-0812">Transmembrane</keyword>
<dbReference type="InterPro" id="IPR038050">
    <property type="entry name" value="Neuro_actylchol_rec"/>
</dbReference>
<feature type="domain" description="Neurotransmitter-gated ion-channel transmembrane" evidence="2">
    <location>
        <begin position="159"/>
        <end position="243"/>
    </location>
</feature>
<dbReference type="Pfam" id="PF02932">
    <property type="entry name" value="Neur_chan_memb"/>
    <property type="match status" value="2"/>
</dbReference>
<evidence type="ECO:0000313" key="4">
    <source>
        <dbReference type="Proteomes" id="UP000276991"/>
    </source>
</evidence>
<dbReference type="EMBL" id="UPTC01002944">
    <property type="protein sequence ID" value="VBB34017.1"/>
    <property type="molecule type" value="Genomic_DNA"/>
</dbReference>
<dbReference type="Proteomes" id="UP000276991">
    <property type="component" value="Unassembled WGS sequence"/>
</dbReference>
<dbReference type="InterPro" id="IPR036719">
    <property type="entry name" value="Neuro-gated_channel_TM_sf"/>
</dbReference>
<feature type="transmembrane region" description="Helical" evidence="1">
    <location>
        <begin position="217"/>
        <end position="240"/>
    </location>
</feature>
<evidence type="ECO:0000259" key="2">
    <source>
        <dbReference type="Pfam" id="PF02932"/>
    </source>
</evidence>
<dbReference type="STRING" id="6277.A0A498SXG1"/>
<dbReference type="SUPFAM" id="SSF90112">
    <property type="entry name" value="Neurotransmitter-gated ion-channel transmembrane pore"/>
    <property type="match status" value="2"/>
</dbReference>
<dbReference type="InterPro" id="IPR006028">
    <property type="entry name" value="GABAA/Glycine_rcpt"/>
</dbReference>
<keyword evidence="4" id="KW-1185">Reference proteome</keyword>
<feature type="transmembrane region" description="Helical" evidence="1">
    <location>
        <begin position="154"/>
        <end position="176"/>
    </location>
</feature>
<keyword evidence="1" id="KW-1133">Transmembrane helix</keyword>
<dbReference type="InterPro" id="IPR044721">
    <property type="entry name" value="GluCl_TM"/>
</dbReference>